<keyword evidence="2" id="KW-0732">Signal</keyword>
<keyword evidence="4" id="KW-1185">Reference proteome</keyword>
<organism evidence="3 4">
    <name type="scientific">Rhodococcus gannanensis</name>
    <dbReference type="NCBI Taxonomy" id="1960308"/>
    <lineage>
        <taxon>Bacteria</taxon>
        <taxon>Bacillati</taxon>
        <taxon>Actinomycetota</taxon>
        <taxon>Actinomycetes</taxon>
        <taxon>Mycobacteriales</taxon>
        <taxon>Nocardiaceae</taxon>
        <taxon>Rhodococcus</taxon>
    </lineage>
</organism>
<protein>
    <recommendedName>
        <fullName evidence="5">Secreted protein</fullName>
    </recommendedName>
</protein>
<name>A0ABW4NZY9_9NOCA</name>
<feature type="signal peptide" evidence="2">
    <location>
        <begin position="1"/>
        <end position="28"/>
    </location>
</feature>
<evidence type="ECO:0000256" key="2">
    <source>
        <dbReference type="SAM" id="SignalP"/>
    </source>
</evidence>
<gene>
    <name evidence="3" type="ORF">ACFSJG_03435</name>
</gene>
<evidence type="ECO:0000313" key="4">
    <source>
        <dbReference type="Proteomes" id="UP001597286"/>
    </source>
</evidence>
<feature type="region of interest" description="Disordered" evidence="1">
    <location>
        <begin position="30"/>
        <end position="51"/>
    </location>
</feature>
<dbReference type="EMBL" id="JBHUFB010000006">
    <property type="protein sequence ID" value="MFD1811258.1"/>
    <property type="molecule type" value="Genomic_DNA"/>
</dbReference>
<evidence type="ECO:0000256" key="1">
    <source>
        <dbReference type="SAM" id="MobiDB-lite"/>
    </source>
</evidence>
<feature type="chain" id="PRO_5046519213" description="Secreted protein" evidence="2">
    <location>
        <begin position="29"/>
        <end position="243"/>
    </location>
</feature>
<evidence type="ECO:0000313" key="3">
    <source>
        <dbReference type="EMBL" id="MFD1811258.1"/>
    </source>
</evidence>
<accession>A0ABW4NZY9</accession>
<evidence type="ECO:0008006" key="5">
    <source>
        <dbReference type="Google" id="ProtNLM"/>
    </source>
</evidence>
<sequence length="243" mass="24723">MTRLSSRTAAVASAAAAVLLALAAPASAQSDGSAGGSLDGGSESSGPPSLLPPGFPCIHTNVYPIATWGWLPLDAGAPRFAEGDEASGTGWLDMYAPPGGRTSYFHPGINTPLRDLAADPASLSFAHQGQYTSFQLRIQGADRPDEPGGFTTLVWWPSANGGAGATDWTVSSLTGGQWWSTNAIGGLDGGQGDTATLAEISEANPRAFVTSYGVLNDSGTGGADDVTYGCARWDFEPLPAGSS</sequence>
<reference evidence="4" key="1">
    <citation type="journal article" date="2019" name="Int. J. Syst. Evol. Microbiol.">
        <title>The Global Catalogue of Microorganisms (GCM) 10K type strain sequencing project: providing services to taxonomists for standard genome sequencing and annotation.</title>
        <authorList>
            <consortium name="The Broad Institute Genomics Platform"/>
            <consortium name="The Broad Institute Genome Sequencing Center for Infectious Disease"/>
            <person name="Wu L."/>
            <person name="Ma J."/>
        </authorList>
    </citation>
    <scope>NUCLEOTIDE SEQUENCE [LARGE SCALE GENOMIC DNA]</scope>
    <source>
        <strain evidence="4">DT72</strain>
    </source>
</reference>
<comment type="caution">
    <text evidence="3">The sequence shown here is derived from an EMBL/GenBank/DDBJ whole genome shotgun (WGS) entry which is preliminary data.</text>
</comment>
<dbReference type="RefSeq" id="WP_378483812.1">
    <property type="nucleotide sequence ID" value="NZ_JBHUFB010000006.1"/>
</dbReference>
<proteinExistence type="predicted"/>
<dbReference type="Proteomes" id="UP001597286">
    <property type="component" value="Unassembled WGS sequence"/>
</dbReference>